<dbReference type="EMBL" id="JAHUZB010000012">
    <property type="protein sequence ID" value="MBV7392450.1"/>
    <property type="molecule type" value="Genomic_DNA"/>
</dbReference>
<keyword evidence="11" id="KW-1185">Reference proteome</keyword>
<evidence type="ECO:0000256" key="7">
    <source>
        <dbReference type="ARBA" id="ARBA00034125"/>
    </source>
</evidence>
<evidence type="ECO:0000256" key="5">
    <source>
        <dbReference type="ARBA" id="ARBA00022989"/>
    </source>
</evidence>
<sequence>MTILINFFFSMISTITFGVLTNIPRRAFLTTGLTGACGWMTFWGLETYFNQNAGIANFCAATVIGLISIFFSRRMSMPVIIFNVPSLVPLVPGGPAYMAVRQMMNQNFTAAMENIVVVLVTAGAIALGFMFTNLVEGILKRTRQNLLKKTRR</sequence>
<dbReference type="PANTHER" id="PTHR34390">
    <property type="entry name" value="UPF0442 PROTEIN YJJB-RELATED"/>
    <property type="match status" value="1"/>
</dbReference>
<feature type="domain" description="Threonine/Serine exporter ThrE" evidence="9">
    <location>
        <begin position="6"/>
        <end position="134"/>
    </location>
</feature>
<feature type="transmembrane region" description="Helical" evidence="8">
    <location>
        <begin position="6"/>
        <end position="23"/>
    </location>
</feature>
<keyword evidence="4 8" id="KW-0812">Transmembrane</keyword>
<evidence type="ECO:0000313" key="11">
    <source>
        <dbReference type="Proteomes" id="UP000774130"/>
    </source>
</evidence>
<evidence type="ECO:0000256" key="2">
    <source>
        <dbReference type="ARBA" id="ARBA00022475"/>
    </source>
</evidence>
<evidence type="ECO:0000256" key="4">
    <source>
        <dbReference type="ARBA" id="ARBA00022692"/>
    </source>
</evidence>
<dbReference type="InterPro" id="IPR024528">
    <property type="entry name" value="ThrE_2"/>
</dbReference>
<evidence type="ECO:0000256" key="3">
    <source>
        <dbReference type="ARBA" id="ARBA00022519"/>
    </source>
</evidence>
<keyword evidence="2" id="KW-1003">Cell membrane</keyword>
<dbReference type="PANTHER" id="PTHR34390:SF1">
    <property type="entry name" value="SUCCINATE TRANSPORTER SUBUNIT YJJB-RELATED"/>
    <property type="match status" value="1"/>
</dbReference>
<accession>A0ABS6THQ0</accession>
<proteinExistence type="inferred from homology"/>
<feature type="transmembrane region" description="Helical" evidence="8">
    <location>
        <begin position="115"/>
        <end position="139"/>
    </location>
</feature>
<evidence type="ECO:0000256" key="1">
    <source>
        <dbReference type="ARBA" id="ARBA00004651"/>
    </source>
</evidence>
<organism evidence="10 11">
    <name type="scientific">Enterococcus alishanensis</name>
    <dbReference type="NCBI Taxonomy" id="1303817"/>
    <lineage>
        <taxon>Bacteria</taxon>
        <taxon>Bacillati</taxon>
        <taxon>Bacillota</taxon>
        <taxon>Bacilli</taxon>
        <taxon>Lactobacillales</taxon>
        <taxon>Enterococcaceae</taxon>
        <taxon>Enterococcus</taxon>
    </lineage>
</organism>
<keyword evidence="6 8" id="KW-0472">Membrane</keyword>
<feature type="transmembrane region" description="Helical" evidence="8">
    <location>
        <begin position="55"/>
        <end position="72"/>
    </location>
</feature>
<dbReference type="InterPro" id="IPR050539">
    <property type="entry name" value="ThrE_Dicarb/AminoAcid_Exp"/>
</dbReference>
<dbReference type="Pfam" id="PF12821">
    <property type="entry name" value="ThrE_2"/>
    <property type="match status" value="1"/>
</dbReference>
<keyword evidence="3" id="KW-0997">Cell inner membrane</keyword>
<evidence type="ECO:0000256" key="8">
    <source>
        <dbReference type="SAM" id="Phobius"/>
    </source>
</evidence>
<feature type="transmembrane region" description="Helical" evidence="8">
    <location>
        <begin position="79"/>
        <end position="100"/>
    </location>
</feature>
<evidence type="ECO:0000256" key="6">
    <source>
        <dbReference type="ARBA" id="ARBA00023136"/>
    </source>
</evidence>
<name>A0ABS6THQ0_9ENTE</name>
<evidence type="ECO:0000259" key="9">
    <source>
        <dbReference type="Pfam" id="PF12821"/>
    </source>
</evidence>
<dbReference type="RefSeq" id="WP_218327661.1">
    <property type="nucleotide sequence ID" value="NZ_JAHUZB010000012.1"/>
</dbReference>
<comment type="caution">
    <text evidence="10">The sequence shown here is derived from an EMBL/GenBank/DDBJ whole genome shotgun (WGS) entry which is preliminary data.</text>
</comment>
<comment type="similarity">
    <text evidence="7">Belongs to the ThrE exporter (TC 2.A.79) family.</text>
</comment>
<comment type="subcellular location">
    <subcellularLocation>
        <location evidence="1">Cell membrane</location>
        <topology evidence="1">Multi-pass membrane protein</topology>
    </subcellularLocation>
</comment>
<protein>
    <submittedName>
        <fullName evidence="10">Threonine/serine exporter family protein</fullName>
    </submittedName>
</protein>
<reference evidence="10 11" key="1">
    <citation type="submission" date="2021-06" db="EMBL/GenBank/DDBJ databases">
        <title>Enterococcus alishanensis sp. nov., a novel lactic acid bacterium isolated from fresh coffee beans.</title>
        <authorList>
            <person name="Chen Y.-S."/>
        </authorList>
    </citation>
    <scope>NUCLEOTIDE SEQUENCE [LARGE SCALE GENOMIC DNA]</scope>
    <source>
        <strain evidence="10 11">ALS3</strain>
    </source>
</reference>
<gene>
    <name evidence="10" type="ORF">KUA55_17475</name>
</gene>
<keyword evidence="5 8" id="KW-1133">Transmembrane helix</keyword>
<evidence type="ECO:0000313" key="10">
    <source>
        <dbReference type="EMBL" id="MBV7392450.1"/>
    </source>
</evidence>
<dbReference type="Proteomes" id="UP000774130">
    <property type="component" value="Unassembled WGS sequence"/>
</dbReference>